<gene>
    <name evidence="2" type="ORF">GTC17262_11890</name>
</gene>
<evidence type="ECO:0000256" key="1">
    <source>
        <dbReference type="SAM" id="Phobius"/>
    </source>
</evidence>
<feature type="transmembrane region" description="Helical" evidence="1">
    <location>
        <begin position="166"/>
        <end position="182"/>
    </location>
</feature>
<keyword evidence="1" id="KW-0812">Transmembrane</keyword>
<organism evidence="2">
    <name type="scientific">Prevotella sp. GTC17262</name>
    <dbReference type="NCBI Taxonomy" id="3236797"/>
    <lineage>
        <taxon>Bacteria</taxon>
        <taxon>Pseudomonadati</taxon>
        <taxon>Bacteroidota</taxon>
        <taxon>Bacteroidia</taxon>
        <taxon>Bacteroidales</taxon>
        <taxon>Prevotellaceae</taxon>
        <taxon>Prevotella</taxon>
    </lineage>
</organism>
<name>A0AB33JH57_9BACT</name>
<feature type="transmembrane region" description="Helical" evidence="1">
    <location>
        <begin position="202"/>
        <end position="218"/>
    </location>
</feature>
<reference evidence="2" key="1">
    <citation type="submission" date="2024-07" db="EMBL/GenBank/DDBJ databases">
        <title>Complete genome sequence of Prevotella sp. YM-2024 GTC17262.</title>
        <authorList>
            <person name="Hayashi M."/>
            <person name="Muto Y."/>
            <person name="Tanaka K."/>
            <person name="Niwa H."/>
        </authorList>
    </citation>
    <scope>NUCLEOTIDE SEQUENCE</scope>
    <source>
        <strain evidence="2">GTC17262</strain>
    </source>
</reference>
<feature type="transmembrane region" description="Helical" evidence="1">
    <location>
        <begin position="141"/>
        <end position="159"/>
    </location>
</feature>
<feature type="transmembrane region" description="Helical" evidence="1">
    <location>
        <begin position="40"/>
        <end position="62"/>
    </location>
</feature>
<accession>A0AB33JH57</accession>
<sequence length="234" mass="27091">MNTTTSISFYDILNYGIIGTIIFNLCTINSEPISFSSNSLLQVFLLGFIYSKICEATLGRFIRMNNKMLEQGARSNLRGIKQTYSKIYDKHLGEYVKSTIILLEASLAFIRNLWPLSITATIVVGICDKCHGETGYNQFEISILTWVIAILILAYIIVIKNKKSECIFLSCIICTLLFIQIFCMDVSENIRIYGYDFSREYLFLFFCLMDITLPFLWYQNQMKIYNLIFELDKT</sequence>
<evidence type="ECO:0000313" key="2">
    <source>
        <dbReference type="EMBL" id="BFO80998.1"/>
    </source>
</evidence>
<feature type="transmembrane region" description="Helical" evidence="1">
    <location>
        <begin position="12"/>
        <end position="28"/>
    </location>
</feature>
<keyword evidence="1" id="KW-1133">Transmembrane helix</keyword>
<proteinExistence type="predicted"/>
<protein>
    <submittedName>
        <fullName evidence="2">Uncharacterized protein</fullName>
    </submittedName>
</protein>
<keyword evidence="1" id="KW-0472">Membrane</keyword>
<dbReference type="AlphaFoldDB" id="A0AB33JH57"/>
<dbReference type="EMBL" id="AP035789">
    <property type="protein sequence ID" value="BFO80998.1"/>
    <property type="molecule type" value="Genomic_DNA"/>
</dbReference>